<evidence type="ECO:0000256" key="11">
    <source>
        <dbReference type="ARBA" id="ARBA00022840"/>
    </source>
</evidence>
<feature type="active site" evidence="23">
    <location>
        <position position="193"/>
    </location>
</feature>
<dbReference type="Proteomes" id="UP000195437">
    <property type="component" value="Chromosome"/>
</dbReference>
<keyword evidence="10 24" id="KW-0547">Nucleotide-binding</keyword>
<dbReference type="GO" id="GO:0071555">
    <property type="term" value="P:cell wall organization"/>
    <property type="evidence" value="ECO:0007669"/>
    <property type="project" value="UniProtKB-KW"/>
</dbReference>
<evidence type="ECO:0000256" key="14">
    <source>
        <dbReference type="ARBA" id="ARBA00022984"/>
    </source>
</evidence>
<proteinExistence type="inferred from homology"/>
<evidence type="ECO:0000256" key="5">
    <source>
        <dbReference type="ARBA" id="ARBA00010871"/>
    </source>
</evidence>
<evidence type="ECO:0000256" key="6">
    <source>
        <dbReference type="ARBA" id="ARBA00012216"/>
    </source>
</evidence>
<protein>
    <recommendedName>
        <fullName evidence="19 22">D-alanine--D-alanine ligase</fullName>
        <ecNumber evidence="6 22">6.3.2.4</ecNumber>
    </recommendedName>
    <alternativeName>
        <fullName evidence="21 22">D-Ala-D-Ala ligase</fullName>
    </alternativeName>
    <alternativeName>
        <fullName evidence="20 22">D-alanylalanine synthetase</fullName>
    </alternativeName>
</protein>
<dbReference type="NCBIfam" id="TIGR01205">
    <property type="entry name" value="D_ala_D_alaTIGR"/>
    <property type="match status" value="1"/>
</dbReference>
<dbReference type="InterPro" id="IPR016185">
    <property type="entry name" value="PreATP-grasp_dom_sf"/>
</dbReference>
<dbReference type="GO" id="GO:0005829">
    <property type="term" value="C:cytosol"/>
    <property type="evidence" value="ECO:0007669"/>
    <property type="project" value="TreeGrafter"/>
</dbReference>
<evidence type="ECO:0000256" key="4">
    <source>
        <dbReference type="ARBA" id="ARBA00004752"/>
    </source>
</evidence>
<dbReference type="EMBL" id="CP021434">
    <property type="protein sequence ID" value="ARU63519.1"/>
    <property type="molecule type" value="Genomic_DNA"/>
</dbReference>
<dbReference type="NCBIfam" id="NF002526">
    <property type="entry name" value="PRK01966.1-2"/>
    <property type="match status" value="1"/>
</dbReference>
<evidence type="ECO:0000256" key="7">
    <source>
        <dbReference type="ARBA" id="ARBA00022490"/>
    </source>
</evidence>
<keyword evidence="29" id="KW-1185">Reference proteome</keyword>
<dbReference type="Gene3D" id="3.30.470.20">
    <property type="entry name" value="ATP-grasp fold, B domain"/>
    <property type="match status" value="1"/>
</dbReference>
<sequence>MNRKIRVGIVFGGKSGEHEVSINSARSVIENLDPNKFEILPIGIDKAGTWHVGIGAYNALGAPIPPQLLADGVQAEQAAELMPLAQGAVMPMQSVGDIDVVLPILHGPFGEDGTVQGLFELLNLPYVGAGVLASAVGMDKAMMKKVFAEEGLKQARYEVVLRSAFEREPGIVVEQVEAALGYPCFIKPANLGSSVGISKAKNREELYESLRLAAKYDRKLIIEEAVDGREIEVAVLGNEEPAASVAGEIVSSGEEFYDYNAKYIDGDSVMIIPAELTPEQSDDVRALALKAFQAIDGSGLSRVDFFLCRKTGEFLINEINTFPGFTIFSMYPKLWEVTGLPYDQLLEKLIELAIERHEDKNRVR</sequence>
<dbReference type="Gene3D" id="3.40.50.20">
    <property type="match status" value="1"/>
</dbReference>
<dbReference type="PROSITE" id="PS00844">
    <property type="entry name" value="DALA_DALA_LIGASE_2"/>
    <property type="match status" value="1"/>
</dbReference>
<dbReference type="UniPathway" id="UPA00219"/>
<evidence type="ECO:0000259" key="27">
    <source>
        <dbReference type="PROSITE" id="PS50975"/>
    </source>
</evidence>
<feature type="binding site" evidence="25">
    <location>
        <position position="318"/>
    </location>
    <ligand>
        <name>Mg(2+)</name>
        <dbReference type="ChEBI" id="CHEBI:18420"/>
        <label>1</label>
    </ligand>
</feature>
<keyword evidence="12 25" id="KW-0460">Magnesium</keyword>
<dbReference type="PROSITE" id="PS50975">
    <property type="entry name" value="ATP_GRASP"/>
    <property type="match status" value="1"/>
</dbReference>
<dbReference type="AlphaFoldDB" id="A0A1Y0IU89"/>
<keyword evidence="8 22" id="KW-0436">Ligase</keyword>
<dbReference type="InterPro" id="IPR011095">
    <property type="entry name" value="Dala_Dala_lig_C"/>
</dbReference>
<evidence type="ECO:0000256" key="23">
    <source>
        <dbReference type="PIRSR" id="PIRSR039102-1"/>
    </source>
</evidence>
<comment type="pathway">
    <text evidence="4 22">Cell wall biogenesis; peptidoglycan biosynthesis.</text>
</comment>
<evidence type="ECO:0000256" key="19">
    <source>
        <dbReference type="ARBA" id="ARBA00068427"/>
    </source>
</evidence>
<dbReference type="PIRSF" id="PIRSF039102">
    <property type="entry name" value="Ddl/VanB"/>
    <property type="match status" value="1"/>
</dbReference>
<keyword evidence="16 22" id="KW-0961">Cell wall biogenesis/degradation</keyword>
<evidence type="ECO:0000313" key="29">
    <source>
        <dbReference type="Proteomes" id="UP000195437"/>
    </source>
</evidence>
<accession>A0A1Y0IU89</accession>
<dbReference type="HAMAP" id="MF_00047">
    <property type="entry name" value="Dala_Dala_lig"/>
    <property type="match status" value="1"/>
</dbReference>
<dbReference type="SUPFAM" id="SSF52440">
    <property type="entry name" value="PreATP-grasp domain"/>
    <property type="match status" value="1"/>
</dbReference>
<keyword evidence="7 22" id="KW-0963">Cytoplasm</keyword>
<keyword evidence="15 25" id="KW-0464">Manganese</keyword>
<feature type="binding site" evidence="25">
    <location>
        <position position="318"/>
    </location>
    <ligand>
        <name>Mg(2+)</name>
        <dbReference type="ChEBI" id="CHEBI:18420"/>
        <label>2</label>
    </ligand>
</feature>
<dbReference type="GO" id="GO:0005524">
    <property type="term" value="F:ATP binding"/>
    <property type="evidence" value="ECO:0007669"/>
    <property type="project" value="UniProtKB-UniRule"/>
</dbReference>
<keyword evidence="14 22" id="KW-0573">Peptidoglycan synthesis</keyword>
<evidence type="ECO:0000256" key="2">
    <source>
        <dbReference type="ARBA" id="ARBA00003921"/>
    </source>
</evidence>
<evidence type="ECO:0000256" key="9">
    <source>
        <dbReference type="ARBA" id="ARBA00022723"/>
    </source>
</evidence>
<evidence type="ECO:0000256" key="20">
    <source>
        <dbReference type="ARBA" id="ARBA00076288"/>
    </source>
</evidence>
<dbReference type="InterPro" id="IPR011761">
    <property type="entry name" value="ATP-grasp"/>
</dbReference>
<name>A0A1Y0IU89_9BACL</name>
<comment type="catalytic activity">
    <reaction evidence="17 22">
        <text>2 D-alanine + ATP = D-alanyl-D-alanine + ADP + phosphate + H(+)</text>
        <dbReference type="Rhea" id="RHEA:11224"/>
        <dbReference type="ChEBI" id="CHEBI:15378"/>
        <dbReference type="ChEBI" id="CHEBI:30616"/>
        <dbReference type="ChEBI" id="CHEBI:43474"/>
        <dbReference type="ChEBI" id="CHEBI:57416"/>
        <dbReference type="ChEBI" id="CHEBI:57822"/>
        <dbReference type="ChEBI" id="CHEBI:456216"/>
        <dbReference type="EC" id="6.3.2.4"/>
    </reaction>
</comment>
<dbReference type="InterPro" id="IPR013815">
    <property type="entry name" value="ATP_grasp_subdomain_1"/>
</dbReference>
<dbReference type="PANTHER" id="PTHR23132">
    <property type="entry name" value="D-ALANINE--D-ALANINE LIGASE"/>
    <property type="match status" value="1"/>
</dbReference>
<dbReference type="FunFam" id="3.30.1490.20:FF:000007">
    <property type="entry name" value="D-alanine--D-alanine ligase"/>
    <property type="match status" value="1"/>
</dbReference>
<evidence type="ECO:0000256" key="3">
    <source>
        <dbReference type="ARBA" id="ARBA00004496"/>
    </source>
</evidence>
<dbReference type="PANTHER" id="PTHR23132:SF25">
    <property type="entry name" value="D-ALANINE--D-ALANINE LIGASE A"/>
    <property type="match status" value="1"/>
</dbReference>
<dbReference type="GO" id="GO:0008716">
    <property type="term" value="F:D-alanine-D-alanine ligase activity"/>
    <property type="evidence" value="ECO:0007669"/>
    <property type="project" value="UniProtKB-UniRule"/>
</dbReference>
<dbReference type="OrthoDB" id="9813261at2"/>
<evidence type="ECO:0000256" key="15">
    <source>
        <dbReference type="ARBA" id="ARBA00023211"/>
    </source>
</evidence>
<dbReference type="RefSeq" id="WP_087458855.1">
    <property type="nucleotide sequence ID" value="NZ_CP021434.1"/>
</dbReference>
<dbReference type="FunFam" id="3.30.470.20:FF:000008">
    <property type="entry name" value="D-alanine--D-alanine ligase"/>
    <property type="match status" value="1"/>
</dbReference>
<feature type="binding site" evidence="24">
    <location>
        <begin position="317"/>
        <end position="318"/>
    </location>
    <ligand>
        <name>ATP</name>
        <dbReference type="ChEBI" id="CHEBI:30616"/>
    </ligand>
</feature>
<keyword evidence="11 26" id="KW-0067">ATP-binding</keyword>
<feature type="binding site" evidence="25">
    <location>
        <position position="304"/>
    </location>
    <ligand>
        <name>Mg(2+)</name>
        <dbReference type="ChEBI" id="CHEBI:18420"/>
        <label>1</label>
    </ligand>
</feature>
<evidence type="ECO:0000256" key="8">
    <source>
        <dbReference type="ARBA" id="ARBA00022598"/>
    </source>
</evidence>
<comment type="similarity">
    <text evidence="5 22">Belongs to the D-alanine--D-alanine ligase family.</text>
</comment>
<evidence type="ECO:0000256" key="22">
    <source>
        <dbReference type="HAMAP-Rule" id="MF_00047"/>
    </source>
</evidence>
<evidence type="ECO:0000256" key="1">
    <source>
        <dbReference type="ARBA" id="ARBA00001936"/>
    </source>
</evidence>
<evidence type="ECO:0000256" key="12">
    <source>
        <dbReference type="ARBA" id="ARBA00022842"/>
    </source>
</evidence>
<dbReference type="GO" id="GO:0008360">
    <property type="term" value="P:regulation of cell shape"/>
    <property type="evidence" value="ECO:0007669"/>
    <property type="project" value="UniProtKB-KW"/>
</dbReference>
<evidence type="ECO:0000256" key="10">
    <source>
        <dbReference type="ARBA" id="ARBA00022741"/>
    </source>
</evidence>
<dbReference type="GO" id="GO:0009252">
    <property type="term" value="P:peptidoglycan biosynthetic process"/>
    <property type="evidence" value="ECO:0007669"/>
    <property type="project" value="UniProtKB-UniRule"/>
</dbReference>
<comment type="pathway">
    <text evidence="18">Glycan biosynthesis.</text>
</comment>
<reference evidence="29" key="1">
    <citation type="submission" date="2017-05" db="EMBL/GenBank/DDBJ databases">
        <authorList>
            <person name="Sung H."/>
        </authorList>
    </citation>
    <scope>NUCLEOTIDE SEQUENCE [LARGE SCALE GENOMIC DNA]</scope>
    <source>
        <strain evidence="29">AR23208</strain>
    </source>
</reference>
<dbReference type="InterPro" id="IPR005905">
    <property type="entry name" value="D_ala_D_ala"/>
</dbReference>
<feature type="binding site" evidence="24">
    <location>
        <position position="140"/>
    </location>
    <ligand>
        <name>ATP</name>
        <dbReference type="ChEBI" id="CHEBI:30616"/>
    </ligand>
</feature>
<evidence type="ECO:0000256" key="13">
    <source>
        <dbReference type="ARBA" id="ARBA00022960"/>
    </source>
</evidence>
<organism evidence="28 29">
    <name type="scientific">Tumebacillus avium</name>
    <dbReference type="NCBI Taxonomy" id="1903704"/>
    <lineage>
        <taxon>Bacteria</taxon>
        <taxon>Bacillati</taxon>
        <taxon>Bacillota</taxon>
        <taxon>Bacilli</taxon>
        <taxon>Bacillales</taxon>
        <taxon>Alicyclobacillaceae</taxon>
        <taxon>Tumebacillus</taxon>
    </lineage>
</organism>
<evidence type="ECO:0000256" key="18">
    <source>
        <dbReference type="ARBA" id="ARBA00060592"/>
    </source>
</evidence>
<gene>
    <name evidence="22" type="primary">ddl</name>
    <name evidence="28" type="ORF">CBW65_22815</name>
</gene>
<comment type="cofactor">
    <cofactor evidence="25">
        <name>Mg(2+)</name>
        <dbReference type="ChEBI" id="CHEBI:18420"/>
    </cofactor>
    <cofactor evidence="25">
        <name>Mn(2+)</name>
        <dbReference type="ChEBI" id="CHEBI:29035"/>
    </cofactor>
    <text evidence="25">Binds 2 magnesium or manganese ions per subunit.</text>
</comment>
<evidence type="ECO:0000313" key="28">
    <source>
        <dbReference type="EMBL" id="ARU63519.1"/>
    </source>
</evidence>
<dbReference type="Pfam" id="PF01820">
    <property type="entry name" value="Dala_Dala_lig_N"/>
    <property type="match status" value="1"/>
</dbReference>
<feature type="domain" description="ATP-grasp" evidence="27">
    <location>
        <begin position="144"/>
        <end position="351"/>
    </location>
</feature>
<dbReference type="Gene3D" id="3.30.1490.20">
    <property type="entry name" value="ATP-grasp fold, A domain"/>
    <property type="match status" value="1"/>
</dbReference>
<dbReference type="NCBIfam" id="NF002528">
    <property type="entry name" value="PRK01966.1-4"/>
    <property type="match status" value="1"/>
</dbReference>
<comment type="function">
    <text evidence="2 22">Cell wall formation.</text>
</comment>
<dbReference type="PROSITE" id="PS00843">
    <property type="entry name" value="DALA_DALA_LIGASE_1"/>
    <property type="match status" value="1"/>
</dbReference>
<dbReference type="Pfam" id="PF07478">
    <property type="entry name" value="Dala_Dala_lig_C"/>
    <property type="match status" value="1"/>
</dbReference>
<dbReference type="GO" id="GO:0046872">
    <property type="term" value="F:metal ion binding"/>
    <property type="evidence" value="ECO:0007669"/>
    <property type="project" value="UniProtKB-KW"/>
</dbReference>
<keyword evidence="9 25" id="KW-0479">Metal-binding</keyword>
<evidence type="ECO:0000256" key="17">
    <source>
        <dbReference type="ARBA" id="ARBA00047614"/>
    </source>
</evidence>
<feature type="binding site" evidence="24">
    <location>
        <begin position="185"/>
        <end position="187"/>
    </location>
    <ligand>
        <name>ATP</name>
        <dbReference type="ChEBI" id="CHEBI:30616"/>
    </ligand>
</feature>
<evidence type="ECO:0000256" key="25">
    <source>
        <dbReference type="PIRSR" id="PIRSR039102-3"/>
    </source>
</evidence>
<dbReference type="KEGG" id="tum:CBW65_22815"/>
<dbReference type="InterPro" id="IPR011127">
    <property type="entry name" value="Dala_Dala_lig_N"/>
</dbReference>
<dbReference type="EC" id="6.3.2.4" evidence="6 22"/>
<dbReference type="InterPro" id="IPR000291">
    <property type="entry name" value="D-Ala_lig_Van_CS"/>
</dbReference>
<feature type="binding site" evidence="24">
    <location>
        <begin position="223"/>
        <end position="230"/>
    </location>
    <ligand>
        <name>ATP</name>
        <dbReference type="ChEBI" id="CHEBI:30616"/>
    </ligand>
</feature>
<evidence type="ECO:0000256" key="21">
    <source>
        <dbReference type="ARBA" id="ARBA00077154"/>
    </source>
</evidence>
<evidence type="ECO:0000256" key="24">
    <source>
        <dbReference type="PIRSR" id="PIRSR039102-2"/>
    </source>
</evidence>
<feature type="active site" evidence="23">
    <location>
        <position position="17"/>
    </location>
</feature>
<feature type="binding site" evidence="24">
    <location>
        <begin position="193"/>
        <end position="194"/>
    </location>
    <ligand>
        <name>ATP</name>
        <dbReference type="ChEBI" id="CHEBI:30616"/>
    </ligand>
</feature>
<dbReference type="SUPFAM" id="SSF56059">
    <property type="entry name" value="Glutathione synthetase ATP-binding domain-like"/>
    <property type="match status" value="1"/>
</dbReference>
<comment type="cofactor">
    <cofactor evidence="1">
        <name>Mn(2+)</name>
        <dbReference type="ChEBI" id="CHEBI:29035"/>
    </cofactor>
</comment>
<keyword evidence="13 22" id="KW-0133">Cell shape</keyword>
<dbReference type="NCBIfam" id="NF002378">
    <property type="entry name" value="PRK01372.1"/>
    <property type="match status" value="1"/>
</dbReference>
<feature type="binding site" evidence="25">
    <location>
        <position position="320"/>
    </location>
    <ligand>
        <name>Mg(2+)</name>
        <dbReference type="ChEBI" id="CHEBI:18420"/>
        <label>2</label>
    </ligand>
</feature>
<evidence type="ECO:0000256" key="16">
    <source>
        <dbReference type="ARBA" id="ARBA00023316"/>
    </source>
</evidence>
<feature type="active site" evidence="23">
    <location>
        <position position="329"/>
    </location>
</feature>
<evidence type="ECO:0000256" key="26">
    <source>
        <dbReference type="PROSITE-ProRule" id="PRU00409"/>
    </source>
</evidence>
<comment type="subcellular location">
    <subcellularLocation>
        <location evidence="3 22">Cytoplasm</location>
    </subcellularLocation>
</comment>